<evidence type="ECO:0000313" key="1">
    <source>
        <dbReference type="EMBL" id="SVD81643.1"/>
    </source>
</evidence>
<dbReference type="InterPro" id="IPR011249">
    <property type="entry name" value="Metalloenz_LuxS/M16"/>
</dbReference>
<proteinExistence type="predicted"/>
<dbReference type="SUPFAM" id="SSF63411">
    <property type="entry name" value="LuxS/MPP-like metallohydrolase"/>
    <property type="match status" value="1"/>
</dbReference>
<organism evidence="1">
    <name type="scientific">marine metagenome</name>
    <dbReference type="NCBI Taxonomy" id="408172"/>
    <lineage>
        <taxon>unclassified sequences</taxon>
        <taxon>metagenomes</taxon>
        <taxon>ecological metagenomes</taxon>
    </lineage>
</organism>
<reference evidence="1" key="1">
    <citation type="submission" date="2018-05" db="EMBL/GenBank/DDBJ databases">
        <authorList>
            <person name="Lanie J.A."/>
            <person name="Ng W.-L."/>
            <person name="Kazmierczak K.M."/>
            <person name="Andrzejewski T.M."/>
            <person name="Davidsen T.M."/>
            <person name="Wayne K.J."/>
            <person name="Tettelin H."/>
            <person name="Glass J.I."/>
            <person name="Rusch D."/>
            <person name="Podicherti R."/>
            <person name="Tsui H.-C.T."/>
            <person name="Winkler M.E."/>
        </authorList>
    </citation>
    <scope>NUCLEOTIDE SEQUENCE</scope>
</reference>
<feature type="non-terminal residue" evidence="1">
    <location>
        <position position="1"/>
    </location>
</feature>
<sequence length="60" mass="6953">RKNVIINRNAVTLNKANEIARKYYSPENIILVIVGNQKIIKDKLSDIGTFDEVYYKDDPK</sequence>
<protein>
    <recommendedName>
        <fullName evidence="2">Peptidase M16 C-terminal domain-containing protein</fullName>
    </recommendedName>
</protein>
<dbReference type="AlphaFoldDB" id="A0A382YED2"/>
<gene>
    <name evidence="1" type="ORF">METZ01_LOCUS434497</name>
</gene>
<dbReference type="GO" id="GO:0046872">
    <property type="term" value="F:metal ion binding"/>
    <property type="evidence" value="ECO:0007669"/>
    <property type="project" value="InterPro"/>
</dbReference>
<evidence type="ECO:0008006" key="2">
    <source>
        <dbReference type="Google" id="ProtNLM"/>
    </source>
</evidence>
<name>A0A382YED2_9ZZZZ</name>
<dbReference type="EMBL" id="UINC01175162">
    <property type="protein sequence ID" value="SVD81643.1"/>
    <property type="molecule type" value="Genomic_DNA"/>
</dbReference>
<accession>A0A382YED2</accession>